<accession>A0A6P5FU94</accession>
<reference evidence="1" key="1">
    <citation type="journal article" date="2015" name="Nat. Genet.">
        <title>The pineapple genome and the evolution of CAM photosynthesis.</title>
        <authorList>
            <person name="Ming R."/>
            <person name="VanBuren R."/>
            <person name="Wai C.M."/>
            <person name="Tang H."/>
            <person name="Schatz M.C."/>
            <person name="Bowers J.E."/>
            <person name="Lyons E."/>
            <person name="Wang M.L."/>
            <person name="Chen J."/>
            <person name="Biggers E."/>
            <person name="Zhang J."/>
            <person name="Huang L."/>
            <person name="Zhang L."/>
            <person name="Miao W."/>
            <person name="Zhang J."/>
            <person name="Ye Z."/>
            <person name="Miao C."/>
            <person name="Lin Z."/>
            <person name="Wang H."/>
            <person name="Zhou H."/>
            <person name="Yim W.C."/>
            <person name="Priest H.D."/>
            <person name="Zheng C."/>
            <person name="Woodhouse M."/>
            <person name="Edger P.P."/>
            <person name="Guyot R."/>
            <person name="Guo H.B."/>
            <person name="Guo H."/>
            <person name="Zheng G."/>
            <person name="Singh R."/>
            <person name="Sharma A."/>
            <person name="Min X."/>
            <person name="Zheng Y."/>
            <person name="Lee H."/>
            <person name="Gurtowski J."/>
            <person name="Sedlazeck F.J."/>
            <person name="Harkess A."/>
            <person name="McKain M.R."/>
            <person name="Liao Z."/>
            <person name="Fang J."/>
            <person name="Liu J."/>
            <person name="Zhang X."/>
            <person name="Zhang Q."/>
            <person name="Hu W."/>
            <person name="Qin Y."/>
            <person name="Wang K."/>
            <person name="Chen L.Y."/>
            <person name="Shirley N."/>
            <person name="Lin Y.R."/>
            <person name="Liu L.Y."/>
            <person name="Hernandez A.G."/>
            <person name="Wright C.L."/>
            <person name="Bulone V."/>
            <person name="Tuskan G.A."/>
            <person name="Heath K."/>
            <person name="Zee F."/>
            <person name="Moore P.H."/>
            <person name="Sunkar R."/>
            <person name="Leebens-Mack J.H."/>
            <person name="Mockler T."/>
            <person name="Bennetzen J.L."/>
            <person name="Freeling M."/>
            <person name="Sankoff D."/>
            <person name="Paterson A.H."/>
            <person name="Zhu X."/>
            <person name="Yang X."/>
            <person name="Smith J.A."/>
            <person name="Cushman J.C."/>
            <person name="Paull R.E."/>
            <person name="Yu Q."/>
        </authorList>
    </citation>
    <scope>NUCLEOTIDE SEQUENCE [LARGE SCALE GENOMIC DNA]</scope>
    <source>
        <strain evidence="1">cv. F153</strain>
    </source>
</reference>
<organism evidence="1 2">
    <name type="scientific">Ananas comosus</name>
    <name type="common">Pineapple</name>
    <name type="synonym">Ananas ananas</name>
    <dbReference type="NCBI Taxonomy" id="4615"/>
    <lineage>
        <taxon>Eukaryota</taxon>
        <taxon>Viridiplantae</taxon>
        <taxon>Streptophyta</taxon>
        <taxon>Embryophyta</taxon>
        <taxon>Tracheophyta</taxon>
        <taxon>Spermatophyta</taxon>
        <taxon>Magnoliopsida</taxon>
        <taxon>Liliopsida</taxon>
        <taxon>Poales</taxon>
        <taxon>Bromeliaceae</taxon>
        <taxon>Bromelioideae</taxon>
        <taxon>Ananas</taxon>
    </lineage>
</organism>
<dbReference type="AlphaFoldDB" id="A0A6P5FU94"/>
<evidence type="ECO:0000313" key="2">
    <source>
        <dbReference type="RefSeq" id="XP_020097083.1"/>
    </source>
</evidence>
<sequence length="153" mass="17126">MIKEKLDADNGDGGNAEYENRLSDLARAMKQGGARVVPRSSISTSTSRCEAIRAYGCCCYIARRLGEGVFSPSSTSHRRWIRCKASTVSVSARTRRRNVGFRRDLVRWIQDFERNPRSPYLLDLLKGDFELELDTMVFSVDLGIFGDLLAAGV</sequence>
<dbReference type="GeneID" id="109716170"/>
<proteinExistence type="predicted"/>
<keyword evidence="1" id="KW-1185">Reference proteome</keyword>
<evidence type="ECO:0000313" key="1">
    <source>
        <dbReference type="Proteomes" id="UP000515123"/>
    </source>
</evidence>
<dbReference type="RefSeq" id="XP_020097083.1">
    <property type="nucleotide sequence ID" value="XM_020241494.1"/>
</dbReference>
<dbReference type="Proteomes" id="UP000515123">
    <property type="component" value="Linkage group 10"/>
</dbReference>
<reference evidence="2" key="2">
    <citation type="submission" date="2025-08" db="UniProtKB">
        <authorList>
            <consortium name="RefSeq"/>
        </authorList>
    </citation>
    <scope>IDENTIFICATION</scope>
    <source>
        <tissue evidence="2">Leaf</tissue>
    </source>
</reference>
<gene>
    <name evidence="2" type="primary">LOC109716170</name>
</gene>
<name>A0A6P5FU94_ANACO</name>
<protein>
    <submittedName>
        <fullName evidence="2">Uncharacterized protein LOC109716170</fullName>
    </submittedName>
</protein>